<evidence type="ECO:0000256" key="5">
    <source>
        <dbReference type="ARBA" id="ARBA00022692"/>
    </source>
</evidence>
<feature type="transmembrane region" description="Helical" evidence="9">
    <location>
        <begin position="294"/>
        <end position="311"/>
    </location>
</feature>
<feature type="compositionally biased region" description="Low complexity" evidence="8">
    <location>
        <begin position="420"/>
        <end position="436"/>
    </location>
</feature>
<evidence type="ECO:0000313" key="10">
    <source>
        <dbReference type="EMBL" id="PVZ07945.1"/>
    </source>
</evidence>
<feature type="compositionally biased region" description="Acidic residues" evidence="8">
    <location>
        <begin position="408"/>
        <end position="419"/>
    </location>
</feature>
<feature type="transmembrane region" description="Helical" evidence="9">
    <location>
        <begin position="119"/>
        <end position="144"/>
    </location>
</feature>
<reference evidence="10 11" key="1">
    <citation type="submission" date="2018-04" db="EMBL/GenBank/DDBJ databases">
        <title>Genomic Encyclopedia of Type Strains, Phase IV (KMG-IV): sequencing the most valuable type-strain genomes for metagenomic binning, comparative biology and taxonomic classification.</title>
        <authorList>
            <person name="Goeker M."/>
        </authorList>
    </citation>
    <scope>NUCLEOTIDE SEQUENCE [LARGE SCALE GENOMIC DNA]</scope>
    <source>
        <strain evidence="10 11">DSM 45771</strain>
    </source>
</reference>
<dbReference type="GO" id="GO:0055085">
    <property type="term" value="P:transmembrane transport"/>
    <property type="evidence" value="ECO:0007669"/>
    <property type="project" value="TreeGrafter"/>
</dbReference>
<keyword evidence="7 9" id="KW-0472">Membrane</keyword>
<dbReference type="EMBL" id="QEKW01000010">
    <property type="protein sequence ID" value="PVZ07945.1"/>
    <property type="molecule type" value="Genomic_DNA"/>
</dbReference>
<gene>
    <name evidence="10" type="ORF">C8D89_11098</name>
</gene>
<evidence type="ECO:0000256" key="3">
    <source>
        <dbReference type="ARBA" id="ARBA00022448"/>
    </source>
</evidence>
<feature type="transmembrane region" description="Helical" evidence="9">
    <location>
        <begin position="74"/>
        <end position="107"/>
    </location>
</feature>
<evidence type="ECO:0000256" key="7">
    <source>
        <dbReference type="ARBA" id="ARBA00023136"/>
    </source>
</evidence>
<feature type="transmembrane region" description="Helical" evidence="9">
    <location>
        <begin position="318"/>
        <end position="340"/>
    </location>
</feature>
<accession>A0A2U1F6X8</accession>
<organism evidence="10 11">
    <name type="scientific">Actinomycetospora cinnamomea</name>
    <dbReference type="NCBI Taxonomy" id="663609"/>
    <lineage>
        <taxon>Bacteria</taxon>
        <taxon>Bacillati</taxon>
        <taxon>Actinomycetota</taxon>
        <taxon>Actinomycetes</taxon>
        <taxon>Pseudonocardiales</taxon>
        <taxon>Pseudonocardiaceae</taxon>
        <taxon>Actinomycetospora</taxon>
    </lineage>
</organism>
<evidence type="ECO:0000256" key="2">
    <source>
        <dbReference type="ARBA" id="ARBA00009773"/>
    </source>
</evidence>
<feature type="compositionally biased region" description="Low complexity" evidence="8">
    <location>
        <begin position="461"/>
        <end position="473"/>
    </location>
</feature>
<evidence type="ECO:0000256" key="1">
    <source>
        <dbReference type="ARBA" id="ARBA00004651"/>
    </source>
</evidence>
<evidence type="ECO:0000313" key="11">
    <source>
        <dbReference type="Proteomes" id="UP000245639"/>
    </source>
</evidence>
<keyword evidence="4" id="KW-1003">Cell membrane</keyword>
<name>A0A2U1F6X8_9PSEU</name>
<protein>
    <submittedName>
        <fullName evidence="10">Putative PurR-regulated permease PerM</fullName>
    </submittedName>
</protein>
<dbReference type="GO" id="GO:0005886">
    <property type="term" value="C:plasma membrane"/>
    <property type="evidence" value="ECO:0007669"/>
    <property type="project" value="UniProtKB-SubCell"/>
</dbReference>
<dbReference type="InterPro" id="IPR002549">
    <property type="entry name" value="AI-2E-like"/>
</dbReference>
<feature type="transmembrane region" description="Helical" evidence="9">
    <location>
        <begin position="269"/>
        <end position="288"/>
    </location>
</feature>
<feature type="transmembrane region" description="Helical" evidence="9">
    <location>
        <begin position="199"/>
        <end position="228"/>
    </location>
</feature>
<comment type="caution">
    <text evidence="10">The sequence shown here is derived from an EMBL/GenBank/DDBJ whole genome shotgun (WGS) entry which is preliminary data.</text>
</comment>
<dbReference type="PANTHER" id="PTHR21716">
    <property type="entry name" value="TRANSMEMBRANE PROTEIN"/>
    <property type="match status" value="1"/>
</dbReference>
<dbReference type="Proteomes" id="UP000245639">
    <property type="component" value="Unassembled WGS sequence"/>
</dbReference>
<feature type="region of interest" description="Disordered" evidence="8">
    <location>
        <begin position="403"/>
        <end position="496"/>
    </location>
</feature>
<comment type="similarity">
    <text evidence="2">Belongs to the autoinducer-2 exporter (AI-2E) (TC 2.A.86) family.</text>
</comment>
<dbReference type="Pfam" id="PF01594">
    <property type="entry name" value="AI-2E_transport"/>
    <property type="match status" value="1"/>
</dbReference>
<feature type="region of interest" description="Disordered" evidence="8">
    <location>
        <begin position="1"/>
        <end position="23"/>
    </location>
</feature>
<keyword evidence="6 9" id="KW-1133">Transmembrane helix</keyword>
<dbReference type="AlphaFoldDB" id="A0A2U1F6X8"/>
<proteinExistence type="inferred from homology"/>
<comment type="subcellular location">
    <subcellularLocation>
        <location evidence="1">Cell membrane</location>
        <topology evidence="1">Multi-pass membrane protein</topology>
    </subcellularLocation>
</comment>
<evidence type="ECO:0000256" key="9">
    <source>
        <dbReference type="SAM" id="Phobius"/>
    </source>
</evidence>
<feature type="compositionally biased region" description="Basic and acidic residues" evidence="8">
    <location>
        <begin position="487"/>
        <end position="496"/>
    </location>
</feature>
<keyword evidence="11" id="KW-1185">Reference proteome</keyword>
<dbReference type="PANTHER" id="PTHR21716:SF53">
    <property type="entry name" value="PERMEASE PERM-RELATED"/>
    <property type="match status" value="1"/>
</dbReference>
<keyword evidence="3" id="KW-0813">Transport</keyword>
<keyword evidence="5 9" id="KW-0812">Transmembrane</keyword>
<feature type="compositionally biased region" description="Acidic residues" evidence="8">
    <location>
        <begin position="446"/>
        <end position="457"/>
    </location>
</feature>
<evidence type="ECO:0000256" key="8">
    <source>
        <dbReference type="SAM" id="MobiDB-lite"/>
    </source>
</evidence>
<sequence>MCPGHGPGSTRRGSGNPAAIRTRPRAPEAPIADRLSTMDEAPASRDIARGQAPTRGHVIGEGLAWAARWSLRFLLVAGGLTLFGLLVIWLWAIVFPVFLGLVIATVLEPPVTWLRAHRWPGALATAVVLLLALALFGGIIALIAPAVAGQFPQIIQGAVGGIQQIQTWLQGPPFNLGASQIGQYVQAATDRLQQSAGQIAGGVVTGLTAVANGVVNAVLALVLAFLFVKDGPKFLPWLRRMAGPTSGGHLAEVGGRAWLRLGGFIRSQALIGFVDAVFIGIGLVIFGVPLALPLAVLTFFGAFIPIVGALVAGALAVLIALVVQGFATALGVLILILVVQQVEGNLLQPLVQGRGLGLNAAVVILAVTAGSSLAGIAGAFLAVPVAAVLAEILRYLGERIDAQTGEGGDPEEAPGEPEATDAVAGAATVPAGGRPADATDGYTDGGTEDPAEADADGGTDGPTDAGSGASSRAGDGDGAVPTARTPGIEDRSVGGG</sequence>
<evidence type="ECO:0000256" key="6">
    <source>
        <dbReference type="ARBA" id="ARBA00022989"/>
    </source>
</evidence>
<feature type="transmembrane region" description="Helical" evidence="9">
    <location>
        <begin position="360"/>
        <end position="390"/>
    </location>
</feature>
<evidence type="ECO:0000256" key="4">
    <source>
        <dbReference type="ARBA" id="ARBA00022475"/>
    </source>
</evidence>